<dbReference type="PANTHER" id="PTHR48081">
    <property type="entry name" value="AB HYDROLASE SUPERFAMILY PROTEIN C4A8.06C"/>
    <property type="match status" value="1"/>
</dbReference>
<dbReference type="Proteomes" id="UP000807353">
    <property type="component" value="Unassembled WGS sequence"/>
</dbReference>
<evidence type="ECO:0000259" key="2">
    <source>
        <dbReference type="Pfam" id="PF20434"/>
    </source>
</evidence>
<evidence type="ECO:0000313" key="4">
    <source>
        <dbReference type="Proteomes" id="UP000807353"/>
    </source>
</evidence>
<gene>
    <name evidence="3" type="ORF">BDZ94DRAFT_1248793</name>
</gene>
<dbReference type="EMBL" id="MU150236">
    <property type="protein sequence ID" value="KAF9467689.1"/>
    <property type="molecule type" value="Genomic_DNA"/>
</dbReference>
<dbReference type="SUPFAM" id="SSF53474">
    <property type="entry name" value="alpha/beta-Hydrolases"/>
    <property type="match status" value="1"/>
</dbReference>
<proteinExistence type="predicted"/>
<keyword evidence="1 3" id="KW-0378">Hydrolase</keyword>
<organism evidence="3 4">
    <name type="scientific">Collybia nuda</name>
    <dbReference type="NCBI Taxonomy" id="64659"/>
    <lineage>
        <taxon>Eukaryota</taxon>
        <taxon>Fungi</taxon>
        <taxon>Dikarya</taxon>
        <taxon>Basidiomycota</taxon>
        <taxon>Agaricomycotina</taxon>
        <taxon>Agaricomycetes</taxon>
        <taxon>Agaricomycetidae</taxon>
        <taxon>Agaricales</taxon>
        <taxon>Tricholomatineae</taxon>
        <taxon>Clitocybaceae</taxon>
        <taxon>Collybia</taxon>
    </lineage>
</organism>
<comment type="caution">
    <text evidence="3">The sequence shown here is derived from an EMBL/GenBank/DDBJ whole genome shotgun (WGS) entry which is preliminary data.</text>
</comment>
<feature type="domain" description="BD-FAE-like" evidence="2">
    <location>
        <begin position="52"/>
        <end position="164"/>
    </location>
</feature>
<evidence type="ECO:0000256" key="1">
    <source>
        <dbReference type="ARBA" id="ARBA00022801"/>
    </source>
</evidence>
<reference evidence="3" key="1">
    <citation type="submission" date="2020-11" db="EMBL/GenBank/DDBJ databases">
        <authorList>
            <consortium name="DOE Joint Genome Institute"/>
            <person name="Ahrendt S."/>
            <person name="Riley R."/>
            <person name="Andreopoulos W."/>
            <person name="Labutti K."/>
            <person name="Pangilinan J."/>
            <person name="Ruiz-Duenas F.J."/>
            <person name="Barrasa J.M."/>
            <person name="Sanchez-Garcia M."/>
            <person name="Camarero S."/>
            <person name="Miyauchi S."/>
            <person name="Serrano A."/>
            <person name="Linde D."/>
            <person name="Babiker R."/>
            <person name="Drula E."/>
            <person name="Ayuso-Fernandez I."/>
            <person name="Pacheco R."/>
            <person name="Padilla G."/>
            <person name="Ferreira P."/>
            <person name="Barriuso J."/>
            <person name="Kellner H."/>
            <person name="Castanera R."/>
            <person name="Alfaro M."/>
            <person name="Ramirez L."/>
            <person name="Pisabarro A.G."/>
            <person name="Kuo A."/>
            <person name="Tritt A."/>
            <person name="Lipzen A."/>
            <person name="He G."/>
            <person name="Yan M."/>
            <person name="Ng V."/>
            <person name="Cullen D."/>
            <person name="Martin F."/>
            <person name="Rosso M.-N."/>
            <person name="Henrissat B."/>
            <person name="Hibbett D."/>
            <person name="Martinez A.T."/>
            <person name="Grigoriev I.V."/>
        </authorList>
    </citation>
    <scope>NUCLEOTIDE SEQUENCE</scope>
    <source>
        <strain evidence="3">CBS 247.69</strain>
    </source>
</reference>
<dbReference type="InterPro" id="IPR029058">
    <property type="entry name" value="AB_hydrolase_fold"/>
</dbReference>
<accession>A0A9P5YEB1</accession>
<keyword evidence="4" id="KW-1185">Reference proteome</keyword>
<dbReference type="InterPro" id="IPR050300">
    <property type="entry name" value="GDXG_lipolytic_enzyme"/>
</dbReference>
<dbReference type="InterPro" id="IPR049492">
    <property type="entry name" value="BD-FAE-like_dom"/>
</dbReference>
<dbReference type="Gene3D" id="3.40.50.1820">
    <property type="entry name" value="alpha/beta hydrolase"/>
    <property type="match status" value="1"/>
</dbReference>
<name>A0A9P5YEB1_9AGAR</name>
<dbReference type="GO" id="GO:0004061">
    <property type="term" value="F:arylformamidase activity"/>
    <property type="evidence" value="ECO:0007669"/>
    <property type="project" value="TreeGrafter"/>
</dbReference>
<dbReference type="OrthoDB" id="433474at2759"/>
<sequence>MEALSKLQESDIPAIIMPTASAFLPLLEKNRSQIEAVPRSTFKYGPTDRHQLDVYYPVSHDGSGKTPVLVWIYGGGFTSGDRRLEAPMDLGYACVGAYFARKGFVVVIPDYRLAPDFTFPSGAQDVRDATVWVIQHPEHLTTPTSPNPDVGGVFMMGHSAGAVHVFAALMLPQTPETAVLKSNVVGAILCAGAFNIRELSKDAVLYPVIVQHYNGEERVQEDEPMGLLRRADDATVAALPRLIVVEGEKEPSWLLTAGADFRDAIEARIGKRPEWIVAKHHNHISTNMALSTGEGEEWAESVIEWIKRGDR</sequence>
<dbReference type="Pfam" id="PF20434">
    <property type="entry name" value="BD-FAE"/>
    <property type="match status" value="1"/>
</dbReference>
<evidence type="ECO:0000313" key="3">
    <source>
        <dbReference type="EMBL" id="KAF9467689.1"/>
    </source>
</evidence>
<protein>
    <submittedName>
        <fullName evidence="3">Alpha/beta hydrolase domain-containing protein</fullName>
    </submittedName>
</protein>
<dbReference type="AlphaFoldDB" id="A0A9P5YEB1"/>
<dbReference type="PANTHER" id="PTHR48081:SF33">
    <property type="entry name" value="KYNURENINE FORMAMIDASE"/>
    <property type="match status" value="1"/>
</dbReference>